<evidence type="ECO:0000313" key="5">
    <source>
        <dbReference type="Proteomes" id="UP000274131"/>
    </source>
</evidence>
<name>A0A0N4V6N7_ENTVE</name>
<feature type="compositionally biased region" description="Low complexity" evidence="1">
    <location>
        <begin position="119"/>
        <end position="134"/>
    </location>
</feature>
<gene>
    <name evidence="4" type="ORF">EVEC_LOCUS5538</name>
</gene>
<dbReference type="PANTHER" id="PTHR21634">
    <property type="entry name" value="RE13835P"/>
    <property type="match status" value="1"/>
</dbReference>
<dbReference type="AlphaFoldDB" id="A0A0N4V6N7"/>
<dbReference type="GO" id="GO:0005737">
    <property type="term" value="C:cytoplasm"/>
    <property type="evidence" value="ECO:0007669"/>
    <property type="project" value="TreeGrafter"/>
</dbReference>
<protein>
    <submittedName>
        <fullName evidence="6">UDENN FNIP1/2-type domain-containing protein</fullName>
    </submittedName>
</protein>
<dbReference type="GO" id="GO:0051087">
    <property type="term" value="F:protein-folding chaperone binding"/>
    <property type="evidence" value="ECO:0007669"/>
    <property type="project" value="TreeGrafter"/>
</dbReference>
<dbReference type="GO" id="GO:0042030">
    <property type="term" value="F:ATPase inhibitor activity"/>
    <property type="evidence" value="ECO:0007669"/>
    <property type="project" value="TreeGrafter"/>
</dbReference>
<evidence type="ECO:0000259" key="3">
    <source>
        <dbReference type="Pfam" id="PF14638"/>
    </source>
</evidence>
<feature type="region of interest" description="Disordered" evidence="1">
    <location>
        <begin position="115"/>
        <end position="152"/>
    </location>
</feature>
<feature type="domain" description="Folliculin-interacting protein C-terminal" evidence="3">
    <location>
        <begin position="491"/>
        <end position="697"/>
    </location>
</feature>
<evidence type="ECO:0000313" key="4">
    <source>
        <dbReference type="EMBL" id="VDD90787.1"/>
    </source>
</evidence>
<dbReference type="OrthoDB" id="10051712at2759"/>
<keyword evidence="5" id="KW-1185">Reference proteome</keyword>
<reference evidence="4 5" key="2">
    <citation type="submission" date="2018-10" db="EMBL/GenBank/DDBJ databases">
        <authorList>
            <consortium name="Pathogen Informatics"/>
        </authorList>
    </citation>
    <scope>NUCLEOTIDE SEQUENCE [LARGE SCALE GENOMIC DNA]</scope>
</reference>
<organism evidence="6">
    <name type="scientific">Enterobius vermicularis</name>
    <name type="common">Human pinworm</name>
    <dbReference type="NCBI Taxonomy" id="51028"/>
    <lineage>
        <taxon>Eukaryota</taxon>
        <taxon>Metazoa</taxon>
        <taxon>Ecdysozoa</taxon>
        <taxon>Nematoda</taxon>
        <taxon>Chromadorea</taxon>
        <taxon>Rhabditida</taxon>
        <taxon>Spirurina</taxon>
        <taxon>Oxyuridomorpha</taxon>
        <taxon>Oxyuroidea</taxon>
        <taxon>Oxyuridae</taxon>
        <taxon>Enterobius</taxon>
    </lineage>
</organism>
<dbReference type="PANTHER" id="PTHR21634:SF9">
    <property type="entry name" value="RE13835P"/>
    <property type="match status" value="1"/>
</dbReference>
<sequence length="701" mass="78535">MFDECFCSSWKDMKLNESHLRLVVMTENEKRLLYDSETVLPNNSGCSVPPNSQLSKCQRFHLLRHRSDLPRISKMIFGCLSKTESFKMHHLRNEGVMISRIFSVPKQAKLSHEGKALKESLSSESESPYSSVHSCDGHQRIHRSSQTMDPPEKFTRVRNASLQLDNEYPRPFSPQSLSTTRRKQLSHRGDICDENNCGRWSSRSRMSSCSSANDDDMNHVAIAIIFNYATRQFLLQHIPLIELELLKLEAQVVKACLSRTDYLNVIHKAWKDMVRNVCLLHNAPRIQRPVWLSLLEEEKYEHVAEEFCATLAELISACDLKTTTYFLSNLISSVLINHLTWVASVAAPDICSKTRESFILGTKLDLEVFRYPYNTQLAQYMEVCGSVGAAQRLARTVILGDDMALVTKLIFVLSYFVRCSALRVNAVAADAWAHDPTVFVVPSEPKPFPVKNSLYYPPKSRFNESAALKVLNGAKNRRKRGKEKKQSSDWEFPECAEYLRNAETMDMSLARSLIAGPCEGYCSHFVLSGLKLSSINMSETLSSMIDHVKNGESELFCPSSPDSSSSSAVSETSNFKPTVIVIGDTSNFTVRVFSGDESRVEESQMTSPCESVVAMLEEFNGLYEVGTMPSTLISFIEDALGNILAKSISLLEVVAGRDVPVEPSDMSSERVAKIIGCDCSDLRLISNVAAVYFPPVLNLLV</sequence>
<evidence type="ECO:0000259" key="2">
    <source>
        <dbReference type="Pfam" id="PF14637"/>
    </source>
</evidence>
<dbReference type="InterPro" id="IPR028086">
    <property type="entry name" value="FNIP_C_dom"/>
</dbReference>
<evidence type="ECO:0000256" key="1">
    <source>
        <dbReference type="SAM" id="MobiDB-lite"/>
    </source>
</evidence>
<proteinExistence type="predicted"/>
<accession>A0A0N4V6N7</accession>
<dbReference type="InterPro" id="IPR028085">
    <property type="entry name" value="FNIP_mid_dom"/>
</dbReference>
<dbReference type="STRING" id="51028.A0A0N4V6N7"/>
<reference evidence="6" key="1">
    <citation type="submission" date="2017-02" db="UniProtKB">
        <authorList>
            <consortium name="WormBaseParasite"/>
        </authorList>
    </citation>
    <scope>IDENTIFICATION</scope>
</reference>
<dbReference type="Pfam" id="PF14637">
    <property type="entry name" value="FNIP_M"/>
    <property type="match status" value="1"/>
</dbReference>
<feature type="region of interest" description="Disordered" evidence="1">
    <location>
        <begin position="165"/>
        <end position="185"/>
    </location>
</feature>
<dbReference type="Proteomes" id="UP000274131">
    <property type="component" value="Unassembled WGS sequence"/>
</dbReference>
<dbReference type="EMBL" id="UXUI01008195">
    <property type="protein sequence ID" value="VDD90787.1"/>
    <property type="molecule type" value="Genomic_DNA"/>
</dbReference>
<dbReference type="Pfam" id="PF14638">
    <property type="entry name" value="FNIP_C"/>
    <property type="match status" value="1"/>
</dbReference>
<feature type="domain" description="Folliculin-interacting protein middle" evidence="2">
    <location>
        <begin position="211"/>
        <end position="422"/>
    </location>
</feature>
<evidence type="ECO:0000313" key="6">
    <source>
        <dbReference type="WBParaSite" id="EVEC_0000592901-mRNA-1"/>
    </source>
</evidence>
<dbReference type="WBParaSite" id="EVEC_0000592901-mRNA-1">
    <property type="protein sequence ID" value="EVEC_0000592901-mRNA-1"/>
    <property type="gene ID" value="EVEC_0000592901"/>
</dbReference>